<organism evidence="3">
    <name type="scientific">Notodromas monacha</name>
    <dbReference type="NCBI Taxonomy" id="399045"/>
    <lineage>
        <taxon>Eukaryota</taxon>
        <taxon>Metazoa</taxon>
        <taxon>Ecdysozoa</taxon>
        <taxon>Arthropoda</taxon>
        <taxon>Crustacea</taxon>
        <taxon>Oligostraca</taxon>
        <taxon>Ostracoda</taxon>
        <taxon>Podocopa</taxon>
        <taxon>Podocopida</taxon>
        <taxon>Cypridocopina</taxon>
        <taxon>Cypridoidea</taxon>
        <taxon>Cyprididae</taxon>
        <taxon>Notodromas</taxon>
    </lineage>
</organism>
<feature type="compositionally biased region" description="Low complexity" evidence="2">
    <location>
        <begin position="15"/>
        <end position="42"/>
    </location>
</feature>
<dbReference type="EMBL" id="CAJPEX010000997">
    <property type="protein sequence ID" value="CAG0917902.1"/>
    <property type="molecule type" value="Genomic_DNA"/>
</dbReference>
<evidence type="ECO:0000313" key="3">
    <source>
        <dbReference type="EMBL" id="CAD7277750.1"/>
    </source>
</evidence>
<name>A0A7R9GCW5_9CRUS</name>
<dbReference type="Proteomes" id="UP000678499">
    <property type="component" value="Unassembled WGS sequence"/>
</dbReference>
<accession>A0A7R9GCW5</accession>
<proteinExistence type="predicted"/>
<feature type="compositionally biased region" description="Polar residues" evidence="2">
    <location>
        <begin position="123"/>
        <end position="145"/>
    </location>
</feature>
<keyword evidence="1" id="KW-0175">Coiled coil</keyword>
<feature type="region of interest" description="Disordered" evidence="2">
    <location>
        <begin position="245"/>
        <end position="264"/>
    </location>
</feature>
<feature type="compositionally biased region" description="Low complexity" evidence="2">
    <location>
        <begin position="558"/>
        <end position="569"/>
    </location>
</feature>
<evidence type="ECO:0000313" key="4">
    <source>
        <dbReference type="Proteomes" id="UP000678499"/>
    </source>
</evidence>
<feature type="compositionally biased region" description="Acidic residues" evidence="2">
    <location>
        <begin position="511"/>
        <end position="520"/>
    </location>
</feature>
<feature type="compositionally biased region" description="Basic residues" evidence="2">
    <location>
        <begin position="396"/>
        <end position="407"/>
    </location>
</feature>
<feature type="region of interest" description="Disordered" evidence="2">
    <location>
        <begin position="456"/>
        <end position="477"/>
    </location>
</feature>
<feature type="coiled-coil region" evidence="1">
    <location>
        <begin position="627"/>
        <end position="661"/>
    </location>
</feature>
<evidence type="ECO:0000256" key="1">
    <source>
        <dbReference type="SAM" id="Coils"/>
    </source>
</evidence>
<feature type="compositionally biased region" description="Acidic residues" evidence="2">
    <location>
        <begin position="349"/>
        <end position="364"/>
    </location>
</feature>
<feature type="region of interest" description="Disordered" evidence="2">
    <location>
        <begin position="1"/>
        <end position="66"/>
    </location>
</feature>
<feature type="region of interest" description="Disordered" evidence="2">
    <location>
        <begin position="349"/>
        <end position="432"/>
    </location>
</feature>
<dbReference type="AlphaFoldDB" id="A0A7R9GCW5"/>
<feature type="compositionally biased region" description="Basic residues" evidence="2">
    <location>
        <begin position="419"/>
        <end position="430"/>
    </location>
</feature>
<dbReference type="EMBL" id="OA883034">
    <property type="protein sequence ID" value="CAD7277750.1"/>
    <property type="molecule type" value="Genomic_DNA"/>
</dbReference>
<evidence type="ECO:0000256" key="2">
    <source>
        <dbReference type="SAM" id="MobiDB-lite"/>
    </source>
</evidence>
<dbReference type="OrthoDB" id="10689142at2759"/>
<feature type="region of interest" description="Disordered" evidence="2">
    <location>
        <begin position="122"/>
        <end position="150"/>
    </location>
</feature>
<keyword evidence="4" id="KW-1185">Reference proteome</keyword>
<gene>
    <name evidence="3" type="ORF">NMOB1V02_LOCUS5474</name>
</gene>
<feature type="compositionally biased region" description="Low complexity" evidence="2">
    <location>
        <begin position="365"/>
        <end position="377"/>
    </location>
</feature>
<feature type="region of interest" description="Disordered" evidence="2">
    <location>
        <begin position="510"/>
        <end position="578"/>
    </location>
</feature>
<protein>
    <submittedName>
        <fullName evidence="3">Uncharacterized protein</fullName>
    </submittedName>
</protein>
<reference evidence="3" key="1">
    <citation type="submission" date="2020-11" db="EMBL/GenBank/DDBJ databases">
        <authorList>
            <person name="Tran Van P."/>
        </authorList>
    </citation>
    <scope>NUCLEOTIDE SEQUENCE</scope>
</reference>
<sequence length="672" mass="75004">MASATVFGAKLRTWMSRMRGGQSSSSGSNTGSNSKDSSPSKSDGLDKVPKPVSRKKRKLNCMTVSSSQSFDRIRHQLCDEEMRGPEHLHHQHNIHHHHHPWDPSGFHPAVRPEVARRLFQAPRSVSLSSPESAYGSGNSEDSLTPASHPDMLHQFPARQYYPLQRQPHSYSSLRVPNPVDRPKIKTNPWVSFQVPQEDQQSQKQTVARTQSLLLRDKPLASTKRCQSFRSGVQVFPQSVLNRISSESESDWDEKDQPTSSIGAVCGSSKLNQTLSSPMKSMTFAGDVGFAARVAKKVHCPQCFLLAHHQHNHHQQECDKRSSRTMVKPALDSPLCAYCRSWILDEEEDSSTDVDTDSDFNDESESSSGSSCSSATHSRSTRRKLDPTAQQHQQQQRQRRRRQWRKRALQQQQAPPTVPPRRHHLRNHHSTISRELSTSCSSFQFEPDLVLVSAEKNNNTSSDDDVGSGNGNTLHTTASTTTKTIGDAKNDDSLGYKTLLTSMEALMAKFAEEEEQEEAEEQDRSNGNFLRNPTTTTTTSFFPLKTPSGGGGGTSNPETAATTPGSTAPSRLTSFRSRYTEEPLVKCRVDEDITTSSSSSNNRGAMELLQDSITQMAPVMTSGSGLLLPGDRRSVNSLEEKLKKLRQERMLLEAKIREARDEDRRRRKDKTSL</sequence>